<dbReference type="PROSITE" id="PS00636">
    <property type="entry name" value="DNAJ_1"/>
    <property type="match status" value="1"/>
</dbReference>
<dbReference type="SUPFAM" id="SSF46565">
    <property type="entry name" value="Chaperone J-domain"/>
    <property type="match status" value="1"/>
</dbReference>
<proteinExistence type="predicted"/>
<dbReference type="SMART" id="SM00271">
    <property type="entry name" value="DnaJ"/>
    <property type="match status" value="1"/>
</dbReference>
<dbReference type="PANTHER" id="PTHR43908:SF3">
    <property type="entry name" value="AT29763P-RELATED"/>
    <property type="match status" value="1"/>
</dbReference>
<dbReference type="OrthoDB" id="552049at2759"/>
<dbReference type="EMBL" id="CT868680">
    <property type="protein sequence ID" value="CAK94933.1"/>
    <property type="molecule type" value="Genomic_DNA"/>
</dbReference>
<evidence type="ECO:0000256" key="2">
    <source>
        <dbReference type="ARBA" id="ARBA00022692"/>
    </source>
</evidence>
<dbReference type="eggNOG" id="KOG0714">
    <property type="taxonomic scope" value="Eukaryota"/>
</dbReference>
<evidence type="ECO:0000259" key="6">
    <source>
        <dbReference type="PROSITE" id="PS50076"/>
    </source>
</evidence>
<dbReference type="Pfam" id="PF00226">
    <property type="entry name" value="DnaJ"/>
    <property type="match status" value="1"/>
</dbReference>
<dbReference type="InterPro" id="IPR018253">
    <property type="entry name" value="DnaJ_domain_CS"/>
</dbReference>
<dbReference type="STRING" id="5888.A0EHZ2"/>
<dbReference type="FunFam" id="1.10.287.110:FF:000229">
    <property type="entry name" value="Uncharacterized protein"/>
    <property type="match status" value="1"/>
</dbReference>
<dbReference type="CDD" id="cd06257">
    <property type="entry name" value="DnaJ"/>
    <property type="match status" value="1"/>
</dbReference>
<evidence type="ECO:0000256" key="4">
    <source>
        <dbReference type="ARBA" id="ARBA00022989"/>
    </source>
</evidence>
<dbReference type="GO" id="GO:0005789">
    <property type="term" value="C:endoplasmic reticulum membrane"/>
    <property type="evidence" value="ECO:0000318"/>
    <property type="project" value="GO_Central"/>
</dbReference>
<dbReference type="PROSITE" id="PS50076">
    <property type="entry name" value="DNAJ_2"/>
    <property type="match status" value="1"/>
</dbReference>
<keyword evidence="8" id="KW-1185">Reference proteome</keyword>
<sequence length="273" mass="32806">MAQEIKEFLNRKDYYEILGVSKSATDEELKKAYRKLALKFHPDKNQNEGAQEAFKRVAQAYNCLSNPDKKRVYDQYGTEKPENQRYQHHQDQNGYYYEQSYGDDFANEIFRAFFGPQRGHPQNRQHQNGQVNMQFLQFLPILMLILLSSQGFLSLFQKAPIYSFQRSYEYPTSQTTKTLQVKYFVASNFKEEVSTKEKLREIELEIEQQYVNQLKRDCNNVEYKRSMYESYANRAFYQKDRDSYRNAIRRLDFSSCDQLDDHRRTIPRFDQLY</sequence>
<dbReference type="Pfam" id="PF09320">
    <property type="entry name" value="DUF1977"/>
    <property type="match status" value="1"/>
</dbReference>
<protein>
    <recommendedName>
        <fullName evidence="6">J domain-containing protein</fullName>
    </recommendedName>
</protein>
<name>A0EHZ2_PARTE</name>
<dbReference type="AlphaFoldDB" id="A0EHZ2"/>
<dbReference type="PRINTS" id="PR00625">
    <property type="entry name" value="JDOMAIN"/>
</dbReference>
<organism evidence="7 8">
    <name type="scientific">Paramecium tetraurelia</name>
    <dbReference type="NCBI Taxonomy" id="5888"/>
    <lineage>
        <taxon>Eukaryota</taxon>
        <taxon>Sar</taxon>
        <taxon>Alveolata</taxon>
        <taxon>Ciliophora</taxon>
        <taxon>Intramacronucleata</taxon>
        <taxon>Oligohymenophorea</taxon>
        <taxon>Peniculida</taxon>
        <taxon>Parameciidae</taxon>
        <taxon>Paramecium</taxon>
    </lineage>
</organism>
<dbReference type="FunCoup" id="A0EHZ2">
    <property type="interactions" value="410"/>
</dbReference>
<dbReference type="GO" id="GO:0030544">
    <property type="term" value="F:Hsp70 protein binding"/>
    <property type="evidence" value="ECO:0000318"/>
    <property type="project" value="GO_Central"/>
</dbReference>
<keyword evidence="5" id="KW-0472">Membrane</keyword>
<dbReference type="PANTHER" id="PTHR43908">
    <property type="entry name" value="AT29763P-RELATED"/>
    <property type="match status" value="1"/>
</dbReference>
<evidence type="ECO:0000256" key="3">
    <source>
        <dbReference type="ARBA" id="ARBA00022824"/>
    </source>
</evidence>
<keyword evidence="2" id="KW-0812">Transmembrane</keyword>
<feature type="domain" description="J" evidence="6">
    <location>
        <begin position="13"/>
        <end position="77"/>
    </location>
</feature>
<evidence type="ECO:0000313" key="7">
    <source>
        <dbReference type="EMBL" id="CAK94933.1"/>
    </source>
</evidence>
<evidence type="ECO:0000313" key="8">
    <source>
        <dbReference type="Proteomes" id="UP000000600"/>
    </source>
</evidence>
<reference evidence="7 8" key="1">
    <citation type="journal article" date="2006" name="Nature">
        <title>Global trends of whole-genome duplications revealed by the ciliate Paramecium tetraurelia.</title>
        <authorList>
            <consortium name="Genoscope"/>
            <person name="Aury J.-M."/>
            <person name="Jaillon O."/>
            <person name="Duret L."/>
            <person name="Noel B."/>
            <person name="Jubin C."/>
            <person name="Porcel B.M."/>
            <person name="Segurens B."/>
            <person name="Daubin V."/>
            <person name="Anthouard V."/>
            <person name="Aiach N."/>
            <person name="Arnaiz O."/>
            <person name="Billaut A."/>
            <person name="Beisson J."/>
            <person name="Blanc I."/>
            <person name="Bouhouche K."/>
            <person name="Camara F."/>
            <person name="Duharcourt S."/>
            <person name="Guigo R."/>
            <person name="Gogendeau D."/>
            <person name="Katinka M."/>
            <person name="Keller A.-M."/>
            <person name="Kissmehl R."/>
            <person name="Klotz C."/>
            <person name="Koll F."/>
            <person name="Le Moue A."/>
            <person name="Lepere C."/>
            <person name="Malinsky S."/>
            <person name="Nowacki M."/>
            <person name="Nowak J.K."/>
            <person name="Plattner H."/>
            <person name="Poulain J."/>
            <person name="Ruiz F."/>
            <person name="Serrano V."/>
            <person name="Zagulski M."/>
            <person name="Dessen P."/>
            <person name="Betermier M."/>
            <person name="Weissenbach J."/>
            <person name="Scarpelli C."/>
            <person name="Schachter V."/>
            <person name="Sperling L."/>
            <person name="Meyer E."/>
            <person name="Cohen J."/>
            <person name="Wincker P."/>
        </authorList>
    </citation>
    <scope>NUCLEOTIDE SEQUENCE [LARGE SCALE GENOMIC DNA]</scope>
    <source>
        <strain evidence="7 8">Stock d4-2</strain>
    </source>
</reference>
<dbReference type="GeneID" id="5048091"/>
<dbReference type="HOGENOM" id="CLU_043579_3_0_1"/>
<keyword evidence="4" id="KW-1133">Transmembrane helix</keyword>
<dbReference type="InterPro" id="IPR051100">
    <property type="entry name" value="DnaJ_subfamily_B/C"/>
</dbReference>
<accession>A0EHZ2</accession>
<gene>
    <name evidence="7" type="ORF">GSPATT00027260001</name>
</gene>
<dbReference type="GO" id="GO:0071218">
    <property type="term" value="P:cellular response to misfolded protein"/>
    <property type="evidence" value="ECO:0000318"/>
    <property type="project" value="GO_Central"/>
</dbReference>
<dbReference type="Proteomes" id="UP000000600">
    <property type="component" value="Unassembled WGS sequence"/>
</dbReference>
<keyword evidence="3" id="KW-0256">Endoplasmic reticulum</keyword>
<dbReference type="InterPro" id="IPR015399">
    <property type="entry name" value="DUF1977_DnaJ-like"/>
</dbReference>
<evidence type="ECO:0000256" key="5">
    <source>
        <dbReference type="ARBA" id="ARBA00023136"/>
    </source>
</evidence>
<dbReference type="Gene3D" id="1.10.287.110">
    <property type="entry name" value="DnaJ domain"/>
    <property type="match status" value="1"/>
</dbReference>
<dbReference type="InParanoid" id="A0EHZ2"/>
<dbReference type="OMA" id="HLETPHC"/>
<evidence type="ECO:0000256" key="1">
    <source>
        <dbReference type="ARBA" id="ARBA00004389"/>
    </source>
</evidence>
<comment type="subcellular location">
    <subcellularLocation>
        <location evidence="1">Endoplasmic reticulum membrane</location>
        <topology evidence="1">Single-pass membrane protein</topology>
    </subcellularLocation>
</comment>
<dbReference type="InterPro" id="IPR001623">
    <property type="entry name" value="DnaJ_domain"/>
</dbReference>
<dbReference type="InterPro" id="IPR036869">
    <property type="entry name" value="J_dom_sf"/>
</dbReference>
<dbReference type="KEGG" id="ptm:GSPATT00027260001"/>
<dbReference type="RefSeq" id="XP_001462306.1">
    <property type="nucleotide sequence ID" value="XM_001462269.1"/>
</dbReference>